<dbReference type="EMBL" id="LNYB01000032">
    <property type="protein sequence ID" value="KTD01250.1"/>
    <property type="molecule type" value="Genomic_DNA"/>
</dbReference>
<evidence type="ECO:0000313" key="2">
    <source>
        <dbReference type="EMBL" id="KTD01250.1"/>
    </source>
</evidence>
<dbReference type="Proteomes" id="UP000054698">
    <property type="component" value="Unassembled WGS sequence"/>
</dbReference>
<feature type="chain" id="PRO_5036299274" evidence="1">
    <location>
        <begin position="22"/>
        <end position="179"/>
    </location>
</feature>
<dbReference type="AlphaFoldDB" id="A0A0W0TZH2"/>
<sequence>MKRNYQSILACLILFPVLLFAANKGTELKPSLILKHIKMIKTGEPAGDELYFDISTYRTGKPTHYARIPELPGHWISQIMDKVRGITLWSEPLAPGEAVTVILSLNEADAAPWNNDDMIGSVKIQLKNERGTLQTRWSLPNRSDSLITTSGPAGDIHSFELMSGNGNYEISIRLQSQSK</sequence>
<keyword evidence="4" id="KW-1185">Reference proteome</keyword>
<dbReference type="Proteomes" id="UP000251942">
    <property type="component" value="Unassembled WGS sequence"/>
</dbReference>
<dbReference type="EMBL" id="UASS01000007">
    <property type="protein sequence ID" value="SPX60166.1"/>
    <property type="molecule type" value="Genomic_DNA"/>
</dbReference>
<evidence type="ECO:0000313" key="4">
    <source>
        <dbReference type="Proteomes" id="UP000054698"/>
    </source>
</evidence>
<dbReference type="RefSeq" id="WP_058444869.1">
    <property type="nucleotide sequence ID" value="NZ_CAAAHT010000027.1"/>
</dbReference>
<reference evidence="3 5" key="2">
    <citation type="submission" date="2018-06" db="EMBL/GenBank/DDBJ databases">
        <authorList>
            <consortium name="Pathogen Informatics"/>
            <person name="Doyle S."/>
        </authorList>
    </citation>
    <scope>NUCLEOTIDE SEQUENCE [LARGE SCALE GENOMIC DNA]</scope>
    <source>
        <strain evidence="3 5">NCTC12022</strain>
    </source>
</reference>
<name>A0A0W0TZH2_9GAMM</name>
<organism evidence="2 4">
    <name type="scientific">Legionella feeleii</name>
    <dbReference type="NCBI Taxonomy" id="453"/>
    <lineage>
        <taxon>Bacteria</taxon>
        <taxon>Pseudomonadati</taxon>
        <taxon>Pseudomonadota</taxon>
        <taxon>Gammaproteobacteria</taxon>
        <taxon>Legionellales</taxon>
        <taxon>Legionellaceae</taxon>
        <taxon>Legionella</taxon>
    </lineage>
</organism>
<proteinExistence type="predicted"/>
<accession>A0A0W0TZH2</accession>
<reference evidence="2 4" key="1">
    <citation type="submission" date="2015-11" db="EMBL/GenBank/DDBJ databases">
        <title>Genomic analysis of 38 Legionella species identifies large and diverse effector repertoires.</title>
        <authorList>
            <person name="Burstein D."/>
            <person name="Amaro F."/>
            <person name="Zusman T."/>
            <person name="Lifshitz Z."/>
            <person name="Cohen O."/>
            <person name="Gilbert J.A."/>
            <person name="Pupko T."/>
            <person name="Shuman H.A."/>
            <person name="Segal G."/>
        </authorList>
    </citation>
    <scope>NUCLEOTIDE SEQUENCE [LARGE SCALE GENOMIC DNA]</scope>
    <source>
        <strain evidence="2 4">WO-44C</strain>
    </source>
</reference>
<evidence type="ECO:0000313" key="5">
    <source>
        <dbReference type="Proteomes" id="UP000251942"/>
    </source>
</evidence>
<dbReference type="OrthoDB" id="5636604at2"/>
<protein>
    <submittedName>
        <fullName evidence="2">Uncharacterized protein</fullName>
    </submittedName>
</protein>
<dbReference type="STRING" id="453.Lfee_1189"/>
<gene>
    <name evidence="2" type="ORF">Lfee_1189</name>
    <name evidence="3" type="ORF">NCTC12022_00882</name>
</gene>
<feature type="signal peptide" evidence="1">
    <location>
        <begin position="1"/>
        <end position="21"/>
    </location>
</feature>
<dbReference type="PATRIC" id="fig|453.4.peg.1281"/>
<evidence type="ECO:0000313" key="3">
    <source>
        <dbReference type="EMBL" id="SPX60166.1"/>
    </source>
</evidence>
<keyword evidence="1" id="KW-0732">Signal</keyword>
<evidence type="ECO:0000256" key="1">
    <source>
        <dbReference type="SAM" id="SignalP"/>
    </source>
</evidence>